<proteinExistence type="predicted"/>
<dbReference type="Proteomes" id="UP000221947">
    <property type="component" value="Segment"/>
</dbReference>
<dbReference type="Gene3D" id="3.40.50.1000">
    <property type="entry name" value="HAD superfamily/HAD-like"/>
    <property type="match status" value="1"/>
</dbReference>
<dbReference type="InterPro" id="IPR023214">
    <property type="entry name" value="HAD_sf"/>
</dbReference>
<organism evidence="1 2">
    <name type="scientific">Sinorhizobium phage phiM7</name>
    <dbReference type="NCBI Taxonomy" id="1647403"/>
    <lineage>
        <taxon>Viruses</taxon>
        <taxon>Duplodnaviria</taxon>
        <taxon>Heunggongvirae</taxon>
        <taxon>Uroviricota</taxon>
        <taxon>Caudoviricetes</taxon>
        <taxon>Emdodecavirus</taxon>
        <taxon>Emdodecavirus M7</taxon>
    </lineage>
</organism>
<keyword evidence="2" id="KW-1185">Reference proteome</keyword>
<evidence type="ECO:0008006" key="3">
    <source>
        <dbReference type="Google" id="ProtNLM"/>
    </source>
</evidence>
<dbReference type="SUPFAM" id="SSF56784">
    <property type="entry name" value="HAD-like"/>
    <property type="match status" value="1"/>
</dbReference>
<dbReference type="EMBL" id="KR052480">
    <property type="protein sequence ID" value="AKF12680.1"/>
    <property type="molecule type" value="Genomic_DNA"/>
</dbReference>
<dbReference type="InterPro" id="IPR036412">
    <property type="entry name" value="HAD-like_sf"/>
</dbReference>
<gene>
    <name evidence="1" type="ORF">PHIM7_134</name>
</gene>
<accession>A0A0F6WBU0</accession>
<protein>
    <recommendedName>
        <fullName evidence="3">5' nucleotidase</fullName>
    </recommendedName>
</protein>
<name>A0A0F6WBU0_9CAUD</name>
<evidence type="ECO:0000313" key="2">
    <source>
        <dbReference type="Proteomes" id="UP000221947"/>
    </source>
</evidence>
<evidence type="ECO:0000313" key="1">
    <source>
        <dbReference type="EMBL" id="AKF12680.1"/>
    </source>
</evidence>
<sequence length="167" mass="19496">MIERNFEMNIKPTIYIDSDGVCADFETFYEEAFQHRHDSVTDEEMWRNINSHGRFFSMLPLIDGTLEFIERFKKTYNIVILTACPKSDYQRSALQKKAWFKTFVDPDLMVLPVLGGKNKFLFLQNPGDVLIDDFEKNIVPWIEAGGFGVVHKDWKTTTEIVERYLAA</sequence>
<reference evidence="1 2" key="1">
    <citation type="submission" date="2015-04" db="EMBL/GenBank/DDBJ databases">
        <authorList>
            <person name="Schouten J.T."/>
            <person name="Crockett J.T."/>
            <person name="Hodson T.S."/>
            <person name="Hyde J.R."/>
            <person name="Smith T.A."/>
            <person name="Merrill B.D."/>
            <person name="Crook M.B."/>
            <person name="Griffitts J.S."/>
            <person name="Burnett S.H."/>
            <person name="Grose J.H."/>
            <person name="Breakwell D.P."/>
        </authorList>
    </citation>
    <scope>NUCLEOTIDE SEQUENCE [LARGE SCALE GENOMIC DNA]</scope>
</reference>